<dbReference type="InterPro" id="IPR043504">
    <property type="entry name" value="Peptidase_S1_PA_chymotrypsin"/>
</dbReference>
<evidence type="ECO:0000256" key="8">
    <source>
        <dbReference type="ARBA" id="ARBA00024195"/>
    </source>
</evidence>
<evidence type="ECO:0000256" key="7">
    <source>
        <dbReference type="ARBA" id="ARBA00023180"/>
    </source>
</evidence>
<dbReference type="PANTHER" id="PTHR24260">
    <property type="match status" value="1"/>
</dbReference>
<evidence type="ECO:0000256" key="6">
    <source>
        <dbReference type="ARBA" id="ARBA00023157"/>
    </source>
</evidence>
<keyword evidence="5" id="KW-0391">Immunity</keyword>
<dbReference type="Pfam" id="PF00089">
    <property type="entry name" value="Trypsin"/>
    <property type="match status" value="1"/>
</dbReference>
<organism evidence="9 10">
    <name type="scientific">Aedes aegypti</name>
    <name type="common">Yellowfever mosquito</name>
    <name type="synonym">Culex aegypti</name>
    <dbReference type="NCBI Taxonomy" id="7159"/>
    <lineage>
        <taxon>Eukaryota</taxon>
        <taxon>Metazoa</taxon>
        <taxon>Ecdysozoa</taxon>
        <taxon>Arthropoda</taxon>
        <taxon>Hexapoda</taxon>
        <taxon>Insecta</taxon>
        <taxon>Pterygota</taxon>
        <taxon>Neoptera</taxon>
        <taxon>Endopterygota</taxon>
        <taxon>Diptera</taxon>
        <taxon>Nematocera</taxon>
        <taxon>Culicoidea</taxon>
        <taxon>Culicidae</taxon>
        <taxon>Culicinae</taxon>
        <taxon>Aedini</taxon>
        <taxon>Aedes</taxon>
        <taxon>Stegomyia</taxon>
    </lineage>
</organism>
<dbReference type="CDD" id="cd00190">
    <property type="entry name" value="Tryp_SPc"/>
    <property type="match status" value="1"/>
</dbReference>
<dbReference type="PROSITE" id="PS50240">
    <property type="entry name" value="TRYPSIN_DOM"/>
    <property type="match status" value="1"/>
</dbReference>
<evidence type="ECO:0000256" key="1">
    <source>
        <dbReference type="ARBA" id="ARBA00004613"/>
    </source>
</evidence>
<dbReference type="GeneID" id="110674731"/>
<dbReference type="RefSeq" id="NP_001395313.1">
    <property type="nucleotide sequence ID" value="NM_001408384.1"/>
</dbReference>
<keyword evidence="7" id="KW-0325">Glycoprotein</keyword>
<reference evidence="9" key="2">
    <citation type="submission" date="2020-05" db="UniProtKB">
        <authorList>
            <consortium name="EnsemblMetazoa"/>
        </authorList>
    </citation>
    <scope>IDENTIFICATION</scope>
    <source>
        <strain evidence="9">LVP_AGWG</strain>
    </source>
</reference>
<dbReference type="InterPro" id="IPR001254">
    <property type="entry name" value="Trypsin_dom"/>
</dbReference>
<dbReference type="InterPro" id="IPR001314">
    <property type="entry name" value="Peptidase_S1A"/>
</dbReference>
<dbReference type="InterPro" id="IPR051333">
    <property type="entry name" value="CLIP_Serine_Protease"/>
</dbReference>
<sequence length="294" mass="33522">MHLTISSLLFALVLVAWVRAQADQRISQAKCEDYRKWAKINPSNCNRPSLLIQDINIRVGDYPHVAFMGWKTENDPSAYNFLSFGSLISEQYILTAAHSTRFEQKKPDIVRLGAVDLNQEDQHVKDYEVSEVITHPNYTARLAYNDIALVRLREPVSFSIGIRPVCLWDSLQMNFTWLVTTALDRTDHYSTSGQLEKFSLDIMDKSVCEQQYGPNRRLPDGMKDHQLCLLHLDQKDICQGISGSPAQISFYPKKCATYVVGIVSHARRCGGSPFPDIYTRVASYIDWIEAIVWS</sequence>
<keyword evidence="2" id="KW-0964">Secreted</keyword>
<dbReference type="PANTHER" id="PTHR24260:SF147">
    <property type="entry name" value="EG:BACR7A4.3 PROTEIN-RELATED"/>
    <property type="match status" value="1"/>
</dbReference>
<evidence type="ECO:0000256" key="5">
    <source>
        <dbReference type="ARBA" id="ARBA00022859"/>
    </source>
</evidence>
<reference evidence="9 10" key="1">
    <citation type="submission" date="2017-06" db="EMBL/GenBank/DDBJ databases">
        <title>Aedes aegypti genome working group (AGWG) sequencing and assembly.</title>
        <authorList>
            <consortium name="Aedes aegypti Genome Working Group (AGWG)"/>
            <person name="Matthews B.J."/>
        </authorList>
    </citation>
    <scope>NUCLEOTIDE SEQUENCE [LARGE SCALE GENOMIC DNA]</scope>
    <source>
        <strain evidence="9 10">LVP_AGWG</strain>
    </source>
</reference>
<comment type="similarity">
    <text evidence="8">Belongs to the peptidase S1 family. CLIP subfamily.</text>
</comment>
<dbReference type="GO" id="GO:0005576">
    <property type="term" value="C:extracellular region"/>
    <property type="evidence" value="ECO:0007669"/>
    <property type="project" value="UniProtKB-SubCell"/>
</dbReference>
<dbReference type="InterPro" id="IPR009003">
    <property type="entry name" value="Peptidase_S1_PA"/>
</dbReference>
<dbReference type="SMART" id="SM00020">
    <property type="entry name" value="Tryp_SPc"/>
    <property type="match status" value="1"/>
</dbReference>
<accession>A0A6E8P8A6</accession>
<dbReference type="GO" id="GO:0004252">
    <property type="term" value="F:serine-type endopeptidase activity"/>
    <property type="evidence" value="ECO:0007669"/>
    <property type="project" value="InterPro"/>
</dbReference>
<evidence type="ECO:0000313" key="10">
    <source>
        <dbReference type="Proteomes" id="UP000008820"/>
    </source>
</evidence>
<keyword evidence="3" id="KW-0399">Innate immunity</keyword>
<dbReference type="EnsemblMetazoa" id="AAEL029072-RA">
    <property type="protein sequence ID" value="AAEL029072-PA"/>
    <property type="gene ID" value="AAEL029072"/>
</dbReference>
<dbReference type="PRINTS" id="PR00722">
    <property type="entry name" value="CHYMOTRYPSIN"/>
</dbReference>
<evidence type="ECO:0000256" key="2">
    <source>
        <dbReference type="ARBA" id="ARBA00022525"/>
    </source>
</evidence>
<dbReference type="Proteomes" id="UP000008820">
    <property type="component" value="Chromosome 1"/>
</dbReference>
<keyword evidence="6" id="KW-1015">Disulfide bond</keyword>
<name>A0A6E8P8A6_AEDAE</name>
<dbReference type="Gene3D" id="2.40.10.10">
    <property type="entry name" value="Trypsin-like serine proteases"/>
    <property type="match status" value="1"/>
</dbReference>
<dbReference type="GO" id="GO:0006508">
    <property type="term" value="P:proteolysis"/>
    <property type="evidence" value="ECO:0007669"/>
    <property type="project" value="InterPro"/>
</dbReference>
<dbReference type="AlphaFoldDB" id="A0A6E8P8A6"/>
<keyword evidence="10" id="KW-1185">Reference proteome</keyword>
<evidence type="ECO:0000256" key="4">
    <source>
        <dbReference type="ARBA" id="ARBA00022729"/>
    </source>
</evidence>
<evidence type="ECO:0000313" key="9">
    <source>
        <dbReference type="EnsemblMetazoa" id="AAEL029072-PA"/>
    </source>
</evidence>
<protein>
    <submittedName>
        <fullName evidence="9">Uncharacterized protein</fullName>
    </submittedName>
</protein>
<dbReference type="InParanoid" id="A0A6E8P8A6"/>
<comment type="subcellular location">
    <subcellularLocation>
        <location evidence="1">Secreted</location>
    </subcellularLocation>
</comment>
<dbReference type="SUPFAM" id="SSF50494">
    <property type="entry name" value="Trypsin-like serine proteases"/>
    <property type="match status" value="1"/>
</dbReference>
<dbReference type="FunFam" id="2.40.10.10:FF:000028">
    <property type="entry name" value="Serine protease easter"/>
    <property type="match status" value="1"/>
</dbReference>
<keyword evidence="4" id="KW-0732">Signal</keyword>
<proteinExistence type="inferred from homology"/>
<dbReference type="GO" id="GO:0045087">
    <property type="term" value="P:innate immune response"/>
    <property type="evidence" value="ECO:0007669"/>
    <property type="project" value="UniProtKB-KW"/>
</dbReference>
<evidence type="ECO:0000256" key="3">
    <source>
        <dbReference type="ARBA" id="ARBA00022588"/>
    </source>
</evidence>